<evidence type="ECO:0000313" key="5">
    <source>
        <dbReference type="Proteomes" id="UP001055940"/>
    </source>
</evidence>
<gene>
    <name evidence="4" type="ORF">NE857_09075</name>
</gene>
<reference evidence="4" key="1">
    <citation type="submission" date="2022-06" db="EMBL/GenBank/DDBJ databases">
        <authorList>
            <person name="Ping M."/>
        </authorList>
    </citation>
    <scope>NUCLEOTIDE SEQUENCE</scope>
    <source>
        <strain evidence="4">JCM11759T</strain>
    </source>
</reference>
<organism evidence="4 5">
    <name type="scientific">Nocardiopsis exhalans</name>
    <dbReference type="NCBI Taxonomy" id="163604"/>
    <lineage>
        <taxon>Bacteria</taxon>
        <taxon>Bacillati</taxon>
        <taxon>Actinomycetota</taxon>
        <taxon>Actinomycetes</taxon>
        <taxon>Streptosporangiales</taxon>
        <taxon>Nocardiopsidaceae</taxon>
        <taxon>Nocardiopsis</taxon>
    </lineage>
</organism>
<name>A0ABY5DBL9_9ACTN</name>
<dbReference type="Pfam" id="PF00303">
    <property type="entry name" value="Thymidylat_synt"/>
    <property type="match status" value="1"/>
</dbReference>
<feature type="domain" description="Thymidylate synthase/dCMP hydroxymethylase" evidence="3">
    <location>
        <begin position="16"/>
        <end position="235"/>
    </location>
</feature>
<dbReference type="Gene3D" id="3.30.572.10">
    <property type="entry name" value="Thymidylate synthase/dCMP hydroxymethylase domain"/>
    <property type="match status" value="1"/>
</dbReference>
<evidence type="ECO:0000313" key="4">
    <source>
        <dbReference type="EMBL" id="USY21734.1"/>
    </source>
</evidence>
<dbReference type="PANTHER" id="PTHR11548">
    <property type="entry name" value="THYMIDYLATE SYNTHASE 1"/>
    <property type="match status" value="1"/>
</dbReference>
<keyword evidence="1" id="KW-0489">Methyltransferase</keyword>
<dbReference type="PANTHER" id="PTHR11548:SF9">
    <property type="entry name" value="THYMIDYLATE SYNTHASE"/>
    <property type="match status" value="1"/>
</dbReference>
<keyword evidence="2" id="KW-0808">Transferase</keyword>
<evidence type="ECO:0000256" key="1">
    <source>
        <dbReference type="ARBA" id="ARBA00022603"/>
    </source>
</evidence>
<dbReference type="EMBL" id="CP099837">
    <property type="protein sequence ID" value="USY21734.1"/>
    <property type="molecule type" value="Genomic_DNA"/>
</dbReference>
<protein>
    <submittedName>
        <fullName evidence="4">Thymidylate synthase</fullName>
    </submittedName>
</protein>
<evidence type="ECO:0000259" key="3">
    <source>
        <dbReference type="Pfam" id="PF00303"/>
    </source>
</evidence>
<keyword evidence="5" id="KW-1185">Reference proteome</keyword>
<dbReference type="InterPro" id="IPR036926">
    <property type="entry name" value="Thymidate_synth/dCMP_Mease_sf"/>
</dbReference>
<dbReference type="Proteomes" id="UP001055940">
    <property type="component" value="Chromosome"/>
</dbReference>
<proteinExistence type="predicted"/>
<accession>A0ABY5DBL9</accession>
<dbReference type="InterPro" id="IPR045097">
    <property type="entry name" value="Thymidate_synth/dCMP_Mease"/>
</dbReference>
<sequence>MPPTLTPWATRSFHDTYLEVLHTVTTSAEYDTSSRGNDSAELTNVSFRITDPRDRLPFLKRRPVNIVYNLAETLWYAAGRDDLDMIGYYAPGMGHYSANGKSLTGTAYGTKLFAPDRQGVRQWDRVLDLLRADPDTKRAVLGIYRPEELAITDNPDVSCTVAAQFLLRGGRLHLTCYMRGNDAYMGMVSDVFAFTFLQELAACQLGVELGHYTHHVASMHVNHRDAKNVRRLLNEGNQDGYVRPTFTPPEMPAGDVASALGTVLEHEELLRTNEVQHTPKSVSETGLPEYWQQVLLLFEAYRQIKHTDQSVSAELLDLLDPGYQWLVRHRWKNRMPQFEENT</sequence>
<dbReference type="RefSeq" id="WP_254420574.1">
    <property type="nucleotide sequence ID" value="NZ_BAAAJB010000005.1"/>
</dbReference>
<dbReference type="CDD" id="cd00351">
    <property type="entry name" value="TS_Pyrimidine_HMase"/>
    <property type="match status" value="1"/>
</dbReference>
<dbReference type="InterPro" id="IPR023451">
    <property type="entry name" value="Thymidate_synth/dCMP_Mease_dom"/>
</dbReference>
<evidence type="ECO:0000256" key="2">
    <source>
        <dbReference type="ARBA" id="ARBA00022679"/>
    </source>
</evidence>
<dbReference type="SUPFAM" id="SSF55831">
    <property type="entry name" value="Thymidylate synthase/dCMP hydroxymethylase"/>
    <property type="match status" value="1"/>
</dbReference>